<evidence type="ECO:0000256" key="1">
    <source>
        <dbReference type="SAM" id="MobiDB-lite"/>
    </source>
</evidence>
<dbReference type="Pfam" id="PF10109">
    <property type="entry name" value="Phage_TAC_7"/>
    <property type="match status" value="1"/>
</dbReference>
<proteinExistence type="predicted"/>
<evidence type="ECO:0000313" key="2">
    <source>
        <dbReference type="EMBL" id="AQZ95455.1"/>
    </source>
</evidence>
<dbReference type="STRING" id="1931241.BVH74_12150"/>
<reference evidence="2 3" key="1">
    <citation type="submission" date="2017-03" db="EMBL/GenBank/DDBJ databases">
        <title>Complete genome sequence of the novel DNRA strain Pseudomonas sp. S-6-2 isolated from Chinese polluted river sediment. Journal of Biotechnology.</title>
        <authorList>
            <person name="Li J."/>
            <person name="Xiang F."/>
            <person name="Wang L."/>
            <person name="Xi L."/>
            <person name="Liu J."/>
        </authorList>
    </citation>
    <scope>NUCLEOTIDE SEQUENCE [LARGE SCALE GENOMIC DNA]</scope>
    <source>
        <strain evidence="2 3">S-6-2</strain>
    </source>
</reference>
<dbReference type="RefSeq" id="WP_080050323.1">
    <property type="nucleotide sequence ID" value="NZ_CP020100.1"/>
</dbReference>
<dbReference type="KEGG" id="ppha:BVH74_12150"/>
<gene>
    <name evidence="2" type="ORF">BVH74_12150</name>
</gene>
<organism evidence="2 3">
    <name type="scientific">Halopseudomonas phragmitis</name>
    <dbReference type="NCBI Taxonomy" id="1931241"/>
    <lineage>
        <taxon>Bacteria</taxon>
        <taxon>Pseudomonadati</taxon>
        <taxon>Pseudomonadota</taxon>
        <taxon>Gammaproteobacteria</taxon>
        <taxon>Pseudomonadales</taxon>
        <taxon>Pseudomonadaceae</taxon>
        <taxon>Halopseudomonas</taxon>
    </lineage>
</organism>
<dbReference type="InterPro" id="IPR019289">
    <property type="entry name" value="Phage_tail_E/E"/>
</dbReference>
<feature type="region of interest" description="Disordered" evidence="1">
    <location>
        <begin position="1"/>
        <end position="29"/>
    </location>
</feature>
<name>A0A1V0B6B0_9GAMM</name>
<dbReference type="AlphaFoldDB" id="A0A1V0B6B0"/>
<dbReference type="EMBL" id="CP020100">
    <property type="protein sequence ID" value="AQZ95455.1"/>
    <property type="molecule type" value="Genomic_DNA"/>
</dbReference>
<protein>
    <submittedName>
        <fullName evidence="2">Phage tail protein</fullName>
    </submittedName>
</protein>
<dbReference type="Proteomes" id="UP000243488">
    <property type="component" value="Chromosome"/>
</dbReference>
<keyword evidence="3" id="KW-1185">Reference proteome</keyword>
<sequence>MSKADKPEATAQAEQTSKNPNEEIITLDQPIKRGETEITSITLRKPVSGELRGTSLMDLAHMDVIALRKVLPRISQPTLTDIEVGNLDPADLMQCGVAVASFLLTKKAREGSLEA</sequence>
<accession>A0A1V0B6B0</accession>
<evidence type="ECO:0000313" key="3">
    <source>
        <dbReference type="Proteomes" id="UP000243488"/>
    </source>
</evidence>